<dbReference type="SUPFAM" id="SSF56935">
    <property type="entry name" value="Porins"/>
    <property type="match status" value="1"/>
</dbReference>
<keyword evidence="8 10" id="KW-0472">Membrane</keyword>
<keyword evidence="9 10" id="KW-0998">Cell outer membrane</keyword>
<comment type="function">
    <text evidence="10">Forms passive diffusion pores that allow small molecular weight hydrophilic materials across the outer membrane.</text>
</comment>
<comment type="domain">
    <text evidence="10">Consists of 16-stranded beta-barrel sheets, with large surface-exposed loops, that form a transmembrane pore at the center of each barrel. The pore is partially ocluded by a peptide loop that folds into the pore lumen.</text>
</comment>
<evidence type="ECO:0000256" key="5">
    <source>
        <dbReference type="ARBA" id="ARBA00022729"/>
    </source>
</evidence>
<dbReference type="Pfam" id="PF02530">
    <property type="entry name" value="Porin_2"/>
    <property type="match status" value="1"/>
</dbReference>
<dbReference type="AlphaFoldDB" id="A0A4R3NQ06"/>
<comment type="similarity">
    <text evidence="1 10">Belongs to the alphaproteobacteria porin family.</text>
</comment>
<dbReference type="RefSeq" id="WP_132313299.1">
    <property type="nucleotide sequence ID" value="NZ_SMAR01000029.1"/>
</dbReference>
<keyword evidence="4 10" id="KW-0812">Transmembrane</keyword>
<dbReference type="InterPro" id="IPR003684">
    <property type="entry name" value="Porin_alphabac"/>
</dbReference>
<reference evidence="11 12" key="1">
    <citation type="submission" date="2019-03" db="EMBL/GenBank/DDBJ databases">
        <title>Freshwater and sediment microbial communities from various areas in North America, analyzing microbe dynamics in response to fracking.</title>
        <authorList>
            <person name="Lamendella R."/>
        </authorList>
    </citation>
    <scope>NUCLEOTIDE SEQUENCE [LARGE SCALE GENOMIC DNA]</scope>
    <source>
        <strain evidence="11 12">175.2</strain>
    </source>
</reference>
<comment type="subcellular location">
    <subcellularLocation>
        <location evidence="10">Cell outer membrane</location>
        <topology evidence="10">Multi-pass membrane protein</topology>
    </subcellularLocation>
</comment>
<dbReference type="GO" id="GO:0009279">
    <property type="term" value="C:cell outer membrane"/>
    <property type="evidence" value="ECO:0007669"/>
    <property type="project" value="UniProtKB-SubCell"/>
</dbReference>
<evidence type="ECO:0000256" key="8">
    <source>
        <dbReference type="ARBA" id="ARBA00023136"/>
    </source>
</evidence>
<keyword evidence="2 10" id="KW-0813">Transport</keyword>
<evidence type="ECO:0000256" key="9">
    <source>
        <dbReference type="ARBA" id="ARBA00023237"/>
    </source>
</evidence>
<evidence type="ECO:0000256" key="10">
    <source>
        <dbReference type="RuleBase" id="RU364005"/>
    </source>
</evidence>
<evidence type="ECO:0000256" key="7">
    <source>
        <dbReference type="ARBA" id="ARBA00023114"/>
    </source>
</evidence>
<name>A0A4R3NQ06_9HYPH</name>
<dbReference type="Proteomes" id="UP000295097">
    <property type="component" value="Unassembled WGS sequence"/>
</dbReference>
<protein>
    <recommendedName>
        <fullName evidence="10">Porin</fullName>
    </recommendedName>
</protein>
<evidence type="ECO:0000313" key="11">
    <source>
        <dbReference type="EMBL" id="TCT34804.1"/>
    </source>
</evidence>
<proteinExistence type="inferred from homology"/>
<evidence type="ECO:0000256" key="1">
    <source>
        <dbReference type="ARBA" id="ARBA00009521"/>
    </source>
</evidence>
<evidence type="ECO:0000256" key="6">
    <source>
        <dbReference type="ARBA" id="ARBA00023065"/>
    </source>
</evidence>
<keyword evidence="7 10" id="KW-0626">Porin</keyword>
<keyword evidence="5 10" id="KW-0732">Signal</keyword>
<evidence type="ECO:0000256" key="3">
    <source>
        <dbReference type="ARBA" id="ARBA00022452"/>
    </source>
</evidence>
<gene>
    <name evidence="11" type="ORF">EDC90_10294</name>
</gene>
<keyword evidence="12" id="KW-1185">Reference proteome</keyword>
<dbReference type="GO" id="GO:0006811">
    <property type="term" value="P:monoatomic ion transport"/>
    <property type="evidence" value="ECO:0007669"/>
    <property type="project" value="UniProtKB-KW"/>
</dbReference>
<sequence>MNVKSLLLGSAAAVAAATGAQAADPVVVVEPVAPNYVEVCDTFGAGFFYIPGTETCLDVGGYIRFQVDFSAGDAAPLSNGAWGAWTRGHLDITSKTDTELGVLTGNIQINAEADSNNGASYSFHDGNQVVLDQTYLALGGFQAGYFESYWDEGLVGEIDDLSGNTKFNSIRYGFVADGFIAGLSLDALTPSMVKTQDMYFDGTTATHYEPAINALGVSGRIGFAAGGVSAKLDGGYDTYNEEGSLRLMTEFEIGPGTLDIGAQYASGWNAYANTGVSGFGVASSTVFPGTSGTINGSYVDWAVAAGYALNVSDKFTVTPAVQYSHVEDSVWVDADEYWQFGALFEYEIVDGLAAKLNLDYYQADNLPEDNLFSGWFRLERSF</sequence>
<comment type="caution">
    <text evidence="11">The sequence shown here is derived from an EMBL/GenBank/DDBJ whole genome shotgun (WGS) entry which is preliminary data.</text>
</comment>
<dbReference type="OrthoDB" id="7801681at2"/>
<evidence type="ECO:0000313" key="12">
    <source>
        <dbReference type="Proteomes" id="UP000295097"/>
    </source>
</evidence>
<feature type="signal peptide" evidence="10">
    <location>
        <begin position="1"/>
        <end position="22"/>
    </location>
</feature>
<keyword evidence="6 10" id="KW-0406">Ion transport</keyword>
<organism evidence="11 12">
    <name type="scientific">Martelella mediterranea</name>
    <dbReference type="NCBI Taxonomy" id="293089"/>
    <lineage>
        <taxon>Bacteria</taxon>
        <taxon>Pseudomonadati</taxon>
        <taxon>Pseudomonadota</taxon>
        <taxon>Alphaproteobacteria</taxon>
        <taxon>Hyphomicrobiales</taxon>
        <taxon>Aurantimonadaceae</taxon>
        <taxon>Martelella</taxon>
    </lineage>
</organism>
<dbReference type="EMBL" id="SMAR01000029">
    <property type="protein sequence ID" value="TCT34804.1"/>
    <property type="molecule type" value="Genomic_DNA"/>
</dbReference>
<evidence type="ECO:0000256" key="4">
    <source>
        <dbReference type="ARBA" id="ARBA00022692"/>
    </source>
</evidence>
<feature type="chain" id="PRO_5020980892" description="Porin" evidence="10">
    <location>
        <begin position="23"/>
        <end position="382"/>
    </location>
</feature>
<dbReference type="GO" id="GO:0015288">
    <property type="term" value="F:porin activity"/>
    <property type="evidence" value="ECO:0007669"/>
    <property type="project" value="UniProtKB-KW"/>
</dbReference>
<accession>A0A4R3NQ06</accession>
<evidence type="ECO:0000256" key="2">
    <source>
        <dbReference type="ARBA" id="ARBA00022448"/>
    </source>
</evidence>
<keyword evidence="3 10" id="KW-1134">Transmembrane beta strand</keyword>
<dbReference type="GO" id="GO:0046930">
    <property type="term" value="C:pore complex"/>
    <property type="evidence" value="ECO:0007669"/>
    <property type="project" value="UniProtKB-KW"/>
</dbReference>